<organism evidence="7 8">
    <name type="scientific">Terfezia boudieri ATCC MYA-4762</name>
    <dbReference type="NCBI Taxonomy" id="1051890"/>
    <lineage>
        <taxon>Eukaryota</taxon>
        <taxon>Fungi</taxon>
        <taxon>Dikarya</taxon>
        <taxon>Ascomycota</taxon>
        <taxon>Pezizomycotina</taxon>
        <taxon>Pezizomycetes</taxon>
        <taxon>Pezizales</taxon>
        <taxon>Pezizaceae</taxon>
        <taxon>Terfezia</taxon>
    </lineage>
</organism>
<evidence type="ECO:0000256" key="3">
    <source>
        <dbReference type="ARBA" id="ARBA00022806"/>
    </source>
</evidence>
<name>A0A3N4LY62_9PEZI</name>
<dbReference type="InterPro" id="IPR014017">
    <property type="entry name" value="DNA_helicase_UvrD-like_C"/>
</dbReference>
<sequence length="1697" mass="191907">MDFFLTGDGDGEGRNLFTDFALSNTPYTPAKFEKVNAELASDPTSAGQLLQSRTCRAIFLSDFSERVVRILTWLNPLVDLNSARAPQKGLGFQLPDIIYGFSRSLVVPLLGSEYSEYHPLRGFADLVVTTTNLSYVFRKRGVTPKTHKLLMEKISQNGQQLMRSILPSIDGAKLIQTFLAEAQAGAEIQAMGSATILAEWITAAVELCRGCSGNHGLHAELAKWNSLVELRDSLTKIHSKRPSGTALDFTKMRVLSAEDKKSGNTNCLAPPDLSHLSVQDFKNLELFNLQVPTRLSTLESAITRLRERESFSLFHVFVKSFPCALCLRHGTSATDTVLVLPRSMPRKQFTTDSLPNSFTSTLLGRRLGPWKICLSEHAFKDLLSANKEGYLSAIARKFKELASGQWDKSLRKPLSPKMVEECGGVVLVPLWRATYGSFGRILWQVNVGYDEECETESQIITVWRIGTADEVRKDISQVVLIQKTYTASHVRRCRYQCSGFPSIPEKYPVPDVAISNTSQKGDGQGAAPIEVIGSLMSNKFYSITGKVLDRIFSSPNEIEFPFDISKEEIEIVKYADSAAFILGRSGTGKTTCLLFKLLCRNIASRNEATPIRQIFLTRSGFLAERLRDYLRRLMETQFGNPSMRTRMEHRAPTEYILRESRDPLEDETLDTLRDDKFPLVCTFDQLFSFLERVIKLNDRSNFDFPTADGSWSTPWDGRMRRLIDYNVFITQYWKRRFNDHKDGLEPDLVLAEILGIIKGSTSADRGFRPLSRDEYMEFSCRKAPVFTDENSRNAVYDMYQNYERQKRSFGDRDDIDRAIHLLNALEKDRNLKSQDQALLDEVYVDGQDQALFDEVYVDEVQDNKLLEMDLLFTLVRNPYGIHFAGDTAQCISRDNKFRFEDIKARFYEHFISLAKKSGKPACAKAELIKLPKNYRSHQGILSLAADIVDMLCNGFPGQIDVLPREVGSYAGVKPTMFVGFDYKILARDTMPGTEQALNDFGAEQVIIVKNDMIKAELKKHLASTLILTIYQSKGLEFEDVILYNFFSDSMWDNIRLPTLKLLLSKDSAVRVDKTRYAGLCSELKHLYVAVTRARNNLWMVEHNKASVHNIVMLWTGGDQGREPLVTCVDVDDSRAEETARTIIKPGKSTSLEAWRNQGEMLLQRALYEDAGLCFRKAKYKQGEDLAEAYQLYEKASQLDVGASSQQAKRIFGDAAKLFEDSLFIQKAAETWGAAEQYGKAAEVLRAHKEYGKAALWYRRDKDFLQAAQCHHLAEKHDEAVKDYRKGEHWAELVKYLEQYQKYISDSIKSRYSTLINLLLHRGDLPEALLPTALETLGDENAKEDFYKKFEKTEDLLTFYLEHKRYHDYFKLALREGRFEDAVLMGSESRVAKEIVSRVPPEDLLTLYNGVMAGYTWSSIQFDLNNLFEAEVPLSITAHAIPELGQSSVPELRGPGTGWQEILDCLKRAGDNLRLPRQRQDVNSVEFFSVFGDEFLDLVEFLRLDTTLRHKLSQAAEMAQLPALTIQKFASLAGDLLSERKPSTKLITSIGGLVFSHLEDQVMILNWSPLFSILSKKDSNKAHQNSDSYKHVVLTLKQAIVALTEWLVPIVARIVPCTLLGMHSLLVEHAQGPCFLALQGICSMAYAENSQICVSPGCIQNCPQMKFEPIFRLCLMLPDCTAPQDDYLTTAGSKIATI</sequence>
<evidence type="ECO:0000313" key="7">
    <source>
        <dbReference type="EMBL" id="RPB27817.1"/>
    </source>
</evidence>
<keyword evidence="1 5" id="KW-0547">Nucleotide-binding</keyword>
<dbReference type="InterPro" id="IPR039904">
    <property type="entry name" value="TRANK1"/>
</dbReference>
<feature type="domain" description="UvrD-like helicase ATP-binding" evidence="6">
    <location>
        <begin position="562"/>
        <end position="937"/>
    </location>
</feature>
<evidence type="ECO:0000259" key="6">
    <source>
        <dbReference type="PROSITE" id="PS51198"/>
    </source>
</evidence>
<dbReference type="SUPFAM" id="SSF48452">
    <property type="entry name" value="TPR-like"/>
    <property type="match status" value="1"/>
</dbReference>
<evidence type="ECO:0000256" key="4">
    <source>
        <dbReference type="ARBA" id="ARBA00022840"/>
    </source>
</evidence>
<gene>
    <name evidence="7" type="ORF">L211DRAFT_465509</name>
</gene>
<dbReference type="EMBL" id="ML121530">
    <property type="protein sequence ID" value="RPB27817.1"/>
    <property type="molecule type" value="Genomic_DNA"/>
</dbReference>
<dbReference type="InterPro" id="IPR011990">
    <property type="entry name" value="TPR-like_helical_dom_sf"/>
</dbReference>
<dbReference type="GO" id="GO:0016787">
    <property type="term" value="F:hydrolase activity"/>
    <property type="evidence" value="ECO:0007669"/>
    <property type="project" value="UniProtKB-UniRule"/>
</dbReference>
<keyword evidence="4 5" id="KW-0067">ATP-binding</keyword>
<keyword evidence="3 5" id="KW-0347">Helicase</keyword>
<reference evidence="7 8" key="1">
    <citation type="journal article" date="2018" name="Nat. Ecol. Evol.">
        <title>Pezizomycetes genomes reveal the molecular basis of ectomycorrhizal truffle lifestyle.</title>
        <authorList>
            <person name="Murat C."/>
            <person name="Payen T."/>
            <person name="Noel B."/>
            <person name="Kuo A."/>
            <person name="Morin E."/>
            <person name="Chen J."/>
            <person name="Kohler A."/>
            <person name="Krizsan K."/>
            <person name="Balestrini R."/>
            <person name="Da Silva C."/>
            <person name="Montanini B."/>
            <person name="Hainaut M."/>
            <person name="Levati E."/>
            <person name="Barry K.W."/>
            <person name="Belfiori B."/>
            <person name="Cichocki N."/>
            <person name="Clum A."/>
            <person name="Dockter R.B."/>
            <person name="Fauchery L."/>
            <person name="Guy J."/>
            <person name="Iotti M."/>
            <person name="Le Tacon F."/>
            <person name="Lindquist E.A."/>
            <person name="Lipzen A."/>
            <person name="Malagnac F."/>
            <person name="Mello A."/>
            <person name="Molinier V."/>
            <person name="Miyauchi S."/>
            <person name="Poulain J."/>
            <person name="Riccioni C."/>
            <person name="Rubini A."/>
            <person name="Sitrit Y."/>
            <person name="Splivallo R."/>
            <person name="Traeger S."/>
            <person name="Wang M."/>
            <person name="Zifcakova L."/>
            <person name="Wipf D."/>
            <person name="Zambonelli A."/>
            <person name="Paolocci F."/>
            <person name="Nowrousian M."/>
            <person name="Ottonello S."/>
            <person name="Baldrian P."/>
            <person name="Spatafora J.W."/>
            <person name="Henrissat B."/>
            <person name="Nagy L.G."/>
            <person name="Aury J.M."/>
            <person name="Wincker P."/>
            <person name="Grigoriev I.V."/>
            <person name="Bonfante P."/>
            <person name="Martin F.M."/>
        </authorList>
    </citation>
    <scope>NUCLEOTIDE SEQUENCE [LARGE SCALE GENOMIC DNA]</scope>
    <source>
        <strain evidence="7 8">ATCC MYA-4762</strain>
    </source>
</reference>
<dbReference type="Pfam" id="PF00580">
    <property type="entry name" value="UvrD-helicase"/>
    <property type="match status" value="1"/>
</dbReference>
<dbReference type="Gene3D" id="3.40.50.300">
    <property type="entry name" value="P-loop containing nucleotide triphosphate hydrolases"/>
    <property type="match status" value="2"/>
</dbReference>
<dbReference type="InterPro" id="IPR014016">
    <property type="entry name" value="UvrD-like_ATP-bd"/>
</dbReference>
<proteinExistence type="predicted"/>
<dbReference type="OrthoDB" id="3156807at2759"/>
<evidence type="ECO:0000313" key="8">
    <source>
        <dbReference type="Proteomes" id="UP000267821"/>
    </source>
</evidence>
<accession>A0A3N4LY62</accession>
<evidence type="ECO:0000256" key="1">
    <source>
        <dbReference type="ARBA" id="ARBA00022741"/>
    </source>
</evidence>
<dbReference type="Proteomes" id="UP000267821">
    <property type="component" value="Unassembled WGS sequence"/>
</dbReference>
<keyword evidence="2 5" id="KW-0378">Hydrolase</keyword>
<dbReference type="Pfam" id="PF13361">
    <property type="entry name" value="UvrD_C"/>
    <property type="match status" value="1"/>
</dbReference>
<dbReference type="GO" id="GO:0004386">
    <property type="term" value="F:helicase activity"/>
    <property type="evidence" value="ECO:0007669"/>
    <property type="project" value="UniProtKB-UniRule"/>
</dbReference>
<feature type="binding site" evidence="5">
    <location>
        <begin position="583"/>
        <end position="590"/>
    </location>
    <ligand>
        <name>ATP</name>
        <dbReference type="ChEBI" id="CHEBI:30616"/>
    </ligand>
</feature>
<dbReference type="SUPFAM" id="SSF52540">
    <property type="entry name" value="P-loop containing nucleoside triphosphate hydrolases"/>
    <property type="match status" value="1"/>
</dbReference>
<dbReference type="PANTHER" id="PTHR21529">
    <property type="entry name" value="MAMMARY TURMOR VIRUS RECEPTOR HOMOLOG 1, 2 MTVR1, 2"/>
    <property type="match status" value="1"/>
</dbReference>
<evidence type="ECO:0000256" key="5">
    <source>
        <dbReference type="PROSITE-ProRule" id="PRU00560"/>
    </source>
</evidence>
<dbReference type="GO" id="GO:0005524">
    <property type="term" value="F:ATP binding"/>
    <property type="evidence" value="ECO:0007669"/>
    <property type="project" value="UniProtKB-UniRule"/>
</dbReference>
<dbReference type="PROSITE" id="PS51198">
    <property type="entry name" value="UVRD_HELICASE_ATP_BIND"/>
    <property type="match status" value="1"/>
</dbReference>
<dbReference type="InParanoid" id="A0A3N4LY62"/>
<protein>
    <submittedName>
        <fullName evidence="7">P-loop containing nucleoside triphosphate hydrolase protein</fullName>
    </submittedName>
</protein>
<dbReference type="InterPro" id="IPR027417">
    <property type="entry name" value="P-loop_NTPase"/>
</dbReference>
<keyword evidence="8" id="KW-1185">Reference proteome</keyword>
<evidence type="ECO:0000256" key="2">
    <source>
        <dbReference type="ARBA" id="ARBA00022801"/>
    </source>
</evidence>
<dbReference type="PANTHER" id="PTHR21529:SF4">
    <property type="entry name" value="TPR AND ANKYRIN REPEAT-CONTAINING PROTEIN 1"/>
    <property type="match status" value="1"/>
</dbReference>
<dbReference type="STRING" id="1051890.A0A3N4LY62"/>